<keyword evidence="3" id="KW-1185">Reference proteome</keyword>
<dbReference type="NCBIfam" id="NF040521">
    <property type="entry name" value="C45_proenzyme"/>
    <property type="match status" value="1"/>
</dbReference>
<reference evidence="2 3" key="1">
    <citation type="submission" date="2023-07" db="EMBL/GenBank/DDBJ databases">
        <title>Genomic Encyclopedia of Type Strains, Phase IV (KMG-IV): sequencing the most valuable type-strain genomes for metagenomic binning, comparative biology and taxonomic classification.</title>
        <authorList>
            <person name="Goeker M."/>
        </authorList>
    </citation>
    <scope>NUCLEOTIDE SEQUENCE [LARGE SCALE GENOMIC DNA]</scope>
    <source>
        <strain evidence="2 3">DSM 16419</strain>
    </source>
</reference>
<dbReference type="InterPro" id="IPR005079">
    <property type="entry name" value="Peptidase_C45_hydrolase"/>
</dbReference>
<keyword evidence="2" id="KW-0378">Hydrolase</keyword>
<dbReference type="Gene3D" id="3.60.60.10">
    <property type="entry name" value="Penicillin V Acylase, Chain A"/>
    <property type="match status" value="1"/>
</dbReference>
<gene>
    <name evidence="2" type="ORF">QOZ98_003031</name>
</gene>
<accession>A0ABU0GYN4</accession>
<evidence type="ECO:0000313" key="3">
    <source>
        <dbReference type="Proteomes" id="UP001241988"/>
    </source>
</evidence>
<evidence type="ECO:0000259" key="1">
    <source>
        <dbReference type="Pfam" id="PF03417"/>
    </source>
</evidence>
<dbReference type="PANTHER" id="PTHR34180:SF1">
    <property type="entry name" value="BETA-ALANYL-DOPAMINE_CARCININE HYDROLASE"/>
    <property type="match status" value="1"/>
</dbReference>
<dbReference type="CDD" id="cd01935">
    <property type="entry name" value="Ntn_CGH_like"/>
    <property type="match status" value="1"/>
</dbReference>
<dbReference type="RefSeq" id="WP_308788178.1">
    <property type="nucleotide sequence ID" value="NZ_JAUSWB010000008.1"/>
</dbReference>
<name>A0ABU0GYN4_9BACL</name>
<feature type="domain" description="Peptidase C45 hydrolase" evidence="1">
    <location>
        <begin position="104"/>
        <end position="311"/>
    </location>
</feature>
<protein>
    <submittedName>
        <fullName evidence="2">Choloylglycine hydrolase</fullName>
    </submittedName>
</protein>
<evidence type="ECO:0000313" key="2">
    <source>
        <dbReference type="EMBL" id="MDQ0430193.1"/>
    </source>
</evidence>
<comment type="caution">
    <text evidence="2">The sequence shown here is derived from an EMBL/GenBank/DDBJ whole genome shotgun (WGS) entry which is preliminary data.</text>
</comment>
<dbReference type="GO" id="GO:0016787">
    <property type="term" value="F:hydrolase activity"/>
    <property type="evidence" value="ECO:0007669"/>
    <property type="project" value="UniProtKB-KW"/>
</dbReference>
<dbReference type="SUPFAM" id="SSF56235">
    <property type="entry name" value="N-terminal nucleophile aminohydrolases (Ntn hydrolases)"/>
    <property type="match status" value="1"/>
</dbReference>
<dbReference type="EMBL" id="JAUSWB010000008">
    <property type="protein sequence ID" value="MDQ0430193.1"/>
    <property type="molecule type" value="Genomic_DNA"/>
</dbReference>
<sequence length="359" mass="41060">MKSIHSDILEFRGSHYDFGFRQGELLKDSITLDNRTKQWKAKRPRFEINVQDTQNAYRKFAPGIWDELTGLQESLELPMEDVLRDFGGYRIDAMPSGCSIVTGTDFMVRNYDFHPQTYEGRFSLFQPNDQGYATIGPTSRITGRMDGMNEKGLAMGYNFTNRKNPGDGFVCYLIGRIILETCATIEEAVALLEEIPHRGSFSYIVTDPSGETRIIEASPRSVDVRVSNVCTNHFEIQQHENRNYLKDSYDREEAIRNQQSQTEDAMQAFRLFNDTDKGVFSQLYKSWAGTIHTSLYLPKEKSVWFALGGNQQPTVFNFDRWLRGEDLNIQKIHGAVDTDIGFAHVDKQFLPKQKKGAGI</sequence>
<dbReference type="InterPro" id="IPR047794">
    <property type="entry name" value="C45_proenzyme-like"/>
</dbReference>
<dbReference type="Pfam" id="PF03417">
    <property type="entry name" value="AAT"/>
    <property type="match status" value="1"/>
</dbReference>
<proteinExistence type="predicted"/>
<dbReference type="Proteomes" id="UP001241988">
    <property type="component" value="Unassembled WGS sequence"/>
</dbReference>
<organism evidence="2 3">
    <name type="scientific">Planomicrobium stackebrandtii</name>
    <dbReference type="NCBI Taxonomy" id="253160"/>
    <lineage>
        <taxon>Bacteria</taxon>
        <taxon>Bacillati</taxon>
        <taxon>Bacillota</taxon>
        <taxon>Bacilli</taxon>
        <taxon>Bacillales</taxon>
        <taxon>Caryophanaceae</taxon>
        <taxon>Planomicrobium</taxon>
    </lineage>
</organism>
<dbReference type="InterPro" id="IPR029055">
    <property type="entry name" value="Ntn_hydrolases_N"/>
</dbReference>
<dbReference type="PANTHER" id="PTHR34180">
    <property type="entry name" value="PEPTIDASE C45"/>
    <property type="match status" value="1"/>
</dbReference>
<dbReference type="InterPro" id="IPR047801">
    <property type="entry name" value="Peptidase_C45"/>
</dbReference>